<dbReference type="InterPro" id="IPR002293">
    <property type="entry name" value="AA/rel_permease1"/>
</dbReference>
<reference evidence="8" key="1">
    <citation type="journal article" date="2022" name="Int. J. Syst. Evol. Microbiol.">
        <title>Apilactobacillus apisilvae sp. nov., Nicolia spurrieriana gen. nov. sp. nov., Bombilactobacillus folatiphilus sp. nov. and Bombilactobacillus thymidiniphilus sp. nov., four new lactic acid bacterial isolates from stingless bees Tetragonula carbonaria and Austroplebeia australis.</title>
        <authorList>
            <person name="Oliphant S.A."/>
            <person name="Watson-Haigh N.S."/>
            <person name="Sumby K.M."/>
            <person name="Gardner J."/>
            <person name="Groom S."/>
            <person name="Jiranek V."/>
        </authorList>
    </citation>
    <scope>NUCLEOTIDE SEQUENCE</scope>
    <source>
        <strain evidence="8">SGEP1_A5</strain>
    </source>
</reference>
<evidence type="ECO:0000256" key="4">
    <source>
        <dbReference type="ARBA" id="ARBA00022692"/>
    </source>
</evidence>
<dbReference type="InterPro" id="IPR050367">
    <property type="entry name" value="APC_superfamily"/>
</dbReference>
<feature type="transmembrane region" description="Helical" evidence="7">
    <location>
        <begin position="469"/>
        <end position="486"/>
    </location>
</feature>
<dbReference type="GO" id="GO:0022857">
    <property type="term" value="F:transmembrane transporter activity"/>
    <property type="evidence" value="ECO:0007669"/>
    <property type="project" value="InterPro"/>
</dbReference>
<comment type="subcellular location">
    <subcellularLocation>
        <location evidence="1">Cell membrane</location>
        <topology evidence="1">Multi-pass membrane protein</topology>
    </subcellularLocation>
</comment>
<feature type="transmembrane region" description="Helical" evidence="7">
    <location>
        <begin position="438"/>
        <end position="457"/>
    </location>
</feature>
<evidence type="ECO:0000256" key="2">
    <source>
        <dbReference type="ARBA" id="ARBA00022448"/>
    </source>
</evidence>
<dbReference type="PANTHER" id="PTHR42770:SF15">
    <property type="entry name" value="GLUTAMATE_GAMMA-AMINOBUTYRATE ANTIPORTER-RELATED"/>
    <property type="match status" value="1"/>
</dbReference>
<dbReference type="EMBL" id="CP093361">
    <property type="protein sequence ID" value="UQS86619.1"/>
    <property type="molecule type" value="Genomic_DNA"/>
</dbReference>
<dbReference type="PANTHER" id="PTHR42770">
    <property type="entry name" value="AMINO ACID TRANSPORTER-RELATED"/>
    <property type="match status" value="1"/>
</dbReference>
<proteinExistence type="predicted"/>
<dbReference type="AlphaFoldDB" id="A0A976RRT9"/>
<feature type="transmembrane region" description="Helical" evidence="7">
    <location>
        <begin position="281"/>
        <end position="303"/>
    </location>
</feature>
<keyword evidence="2" id="KW-0813">Transport</keyword>
<dbReference type="PIRSF" id="PIRSF006060">
    <property type="entry name" value="AA_transporter"/>
    <property type="match status" value="1"/>
</dbReference>
<keyword evidence="4 7" id="KW-0812">Transmembrane</keyword>
<protein>
    <submittedName>
        <fullName evidence="8">Glutamate/gamma-aminobutyrate family transporter YjeM</fullName>
    </submittedName>
</protein>
<feature type="transmembrane region" description="Helical" evidence="7">
    <location>
        <begin position="210"/>
        <end position="234"/>
    </location>
</feature>
<gene>
    <name evidence="8" type="primary">yjeM</name>
    <name evidence="8" type="ORF">MOO44_06945</name>
</gene>
<keyword evidence="3" id="KW-1003">Cell membrane</keyword>
<evidence type="ECO:0000256" key="7">
    <source>
        <dbReference type="SAM" id="Phobius"/>
    </source>
</evidence>
<dbReference type="GO" id="GO:0005886">
    <property type="term" value="C:plasma membrane"/>
    <property type="evidence" value="ECO:0007669"/>
    <property type="project" value="UniProtKB-SubCell"/>
</dbReference>
<feature type="transmembrane region" description="Helical" evidence="7">
    <location>
        <begin position="38"/>
        <end position="61"/>
    </location>
</feature>
<keyword evidence="9" id="KW-1185">Reference proteome</keyword>
<evidence type="ECO:0000256" key="6">
    <source>
        <dbReference type="ARBA" id="ARBA00023136"/>
    </source>
</evidence>
<feature type="transmembrane region" description="Helical" evidence="7">
    <location>
        <begin position="368"/>
        <end position="387"/>
    </location>
</feature>
<evidence type="ECO:0000256" key="3">
    <source>
        <dbReference type="ARBA" id="ARBA00022475"/>
    </source>
</evidence>
<feature type="transmembrane region" description="Helical" evidence="7">
    <location>
        <begin position="82"/>
        <end position="102"/>
    </location>
</feature>
<feature type="transmembrane region" description="Helical" evidence="7">
    <location>
        <begin position="315"/>
        <end position="336"/>
    </location>
</feature>
<feature type="transmembrane region" description="Helical" evidence="7">
    <location>
        <begin position="399"/>
        <end position="418"/>
    </location>
</feature>
<keyword evidence="6 7" id="KW-0472">Membrane</keyword>
<keyword evidence="5 7" id="KW-1133">Transmembrane helix</keyword>
<organism evidence="8 9">
    <name type="scientific">Nicoliella spurrieriana</name>
    <dbReference type="NCBI Taxonomy" id="2925830"/>
    <lineage>
        <taxon>Bacteria</taxon>
        <taxon>Bacillati</taxon>
        <taxon>Bacillota</taxon>
        <taxon>Bacilli</taxon>
        <taxon>Lactobacillales</taxon>
        <taxon>Lactobacillaceae</taxon>
        <taxon>Nicoliella</taxon>
    </lineage>
</organism>
<evidence type="ECO:0000313" key="8">
    <source>
        <dbReference type="EMBL" id="UQS86619.1"/>
    </source>
</evidence>
<feature type="transmembrane region" description="Helical" evidence="7">
    <location>
        <begin position="122"/>
        <end position="143"/>
    </location>
</feature>
<evidence type="ECO:0000256" key="1">
    <source>
        <dbReference type="ARBA" id="ARBA00004651"/>
    </source>
</evidence>
<evidence type="ECO:0000256" key="5">
    <source>
        <dbReference type="ARBA" id="ARBA00022989"/>
    </source>
</evidence>
<dbReference type="Proteomes" id="UP000831181">
    <property type="component" value="Chromosome"/>
</dbReference>
<name>A0A976RRT9_9LACO</name>
<sequence>MANSKRISLTSLVLMILSTTFGFINIPTAFDQMGYASIIWYVVGALAFFLPSSFMFAEYGAALKDESGGIYSWIKSGLGERWAFIGGFAWLSALEITILFSVPNLWVSLSATLFGHDTTQRWHLLGFNSTQTLGLLSISFILLATMIATKGLGKITWIASIGGFLGTLIAFIFCILSIVIIFLNHGHLAQPIDGFKSLLVSPNPSFQDPIATISFVIYAIFAYAGVESLCGVINHLKTPSKTFPRGVVISAIIIFILYTISIILCGFVVNWKLVMGKNSVTLGNVMYVLMANLGMTLGHGMGLSQSATMVLSNSLTRYTGFSTLMGGVGSFFVFIYSPLKSFMFGANKRIWPKWALHLNPHDMPSHAMWIQSTVLIAILFFISFGGDSAKAFFQILTDMNNVSTAFQYILIVLAFPFFKRIENLNRPFIFYHQKRSTWFATILVLFVLSFGIIFNFIQPILDHSYMTDFWTFLGPVVFGGGAWLFYDLRIKSLNN</sequence>
<dbReference type="RefSeq" id="WP_260116422.1">
    <property type="nucleotide sequence ID" value="NZ_CP093361.1"/>
</dbReference>
<evidence type="ECO:0000313" key="9">
    <source>
        <dbReference type="Proteomes" id="UP000831181"/>
    </source>
</evidence>
<dbReference type="Gene3D" id="1.20.1740.10">
    <property type="entry name" value="Amino acid/polyamine transporter I"/>
    <property type="match status" value="1"/>
</dbReference>
<accession>A0A976RRT9</accession>
<dbReference type="KEGG" id="lbe:MOO44_06945"/>
<dbReference type="Pfam" id="PF13520">
    <property type="entry name" value="AA_permease_2"/>
    <property type="match status" value="1"/>
</dbReference>
<feature type="transmembrane region" description="Helical" evidence="7">
    <location>
        <begin position="155"/>
        <end position="183"/>
    </location>
</feature>
<feature type="transmembrane region" description="Helical" evidence="7">
    <location>
        <begin position="246"/>
        <end position="269"/>
    </location>
</feature>
<dbReference type="NCBIfam" id="NF011775">
    <property type="entry name" value="PRK15238.1"/>
    <property type="match status" value="1"/>
</dbReference>